<dbReference type="InterPro" id="IPR050789">
    <property type="entry name" value="Diverse_Enzym_Activities"/>
</dbReference>
<protein>
    <submittedName>
        <fullName evidence="3">Serine hydrolase</fullName>
    </submittedName>
</protein>
<feature type="domain" description="Beta-lactamase-related" evidence="2">
    <location>
        <begin position="60"/>
        <end position="421"/>
    </location>
</feature>
<dbReference type="RefSeq" id="WP_264139593.1">
    <property type="nucleotide sequence ID" value="NZ_JAOYOD010000001.1"/>
</dbReference>
<dbReference type="PANTHER" id="PTHR43283">
    <property type="entry name" value="BETA-LACTAMASE-RELATED"/>
    <property type="match status" value="1"/>
</dbReference>
<dbReference type="Proteomes" id="UP001300692">
    <property type="component" value="Unassembled WGS sequence"/>
</dbReference>
<keyword evidence="4" id="KW-1185">Reference proteome</keyword>
<accession>A0ABT3CYG7</accession>
<gene>
    <name evidence="3" type="ORF">N7U62_18590</name>
</gene>
<dbReference type="Gene3D" id="3.40.710.10">
    <property type="entry name" value="DD-peptidase/beta-lactamase superfamily"/>
    <property type="match status" value="1"/>
</dbReference>
<comment type="caution">
    <text evidence="3">The sequence shown here is derived from an EMBL/GenBank/DDBJ whole genome shotgun (WGS) entry which is preliminary data.</text>
</comment>
<evidence type="ECO:0000256" key="1">
    <source>
        <dbReference type="ARBA" id="ARBA00022801"/>
    </source>
</evidence>
<reference evidence="3 4" key="1">
    <citation type="submission" date="2022-10" db="EMBL/GenBank/DDBJ databases">
        <title>Comparative genomics and taxonomic characterization of three novel marine species of genus Reichenbachiella exhibiting antioxidant and polysaccharide degradation activities.</title>
        <authorList>
            <person name="Muhammad N."/>
            <person name="Lee Y.-J."/>
            <person name="Ko J."/>
            <person name="Kim S.-G."/>
        </authorList>
    </citation>
    <scope>NUCLEOTIDE SEQUENCE [LARGE SCALE GENOMIC DNA]</scope>
    <source>
        <strain evidence="3 4">ABR2-5</strain>
    </source>
</reference>
<evidence type="ECO:0000313" key="3">
    <source>
        <dbReference type="EMBL" id="MCV9388697.1"/>
    </source>
</evidence>
<dbReference type="Pfam" id="PF00144">
    <property type="entry name" value="Beta-lactamase"/>
    <property type="match status" value="1"/>
</dbReference>
<evidence type="ECO:0000313" key="4">
    <source>
        <dbReference type="Proteomes" id="UP001300692"/>
    </source>
</evidence>
<proteinExistence type="predicted"/>
<dbReference type="PANTHER" id="PTHR43283:SF11">
    <property type="entry name" value="BETA-LACTAMASE-RELATED DOMAIN-CONTAINING PROTEIN"/>
    <property type="match status" value="1"/>
</dbReference>
<name>A0ABT3CYG7_9BACT</name>
<organism evidence="3 4">
    <name type="scientific">Reichenbachiella ulvae</name>
    <dbReference type="NCBI Taxonomy" id="2980104"/>
    <lineage>
        <taxon>Bacteria</taxon>
        <taxon>Pseudomonadati</taxon>
        <taxon>Bacteroidota</taxon>
        <taxon>Cytophagia</taxon>
        <taxon>Cytophagales</taxon>
        <taxon>Reichenbachiellaceae</taxon>
        <taxon>Reichenbachiella</taxon>
    </lineage>
</organism>
<evidence type="ECO:0000259" key="2">
    <source>
        <dbReference type="Pfam" id="PF00144"/>
    </source>
</evidence>
<dbReference type="SUPFAM" id="SSF56601">
    <property type="entry name" value="beta-lactamase/transpeptidase-like"/>
    <property type="match status" value="1"/>
</dbReference>
<dbReference type="InterPro" id="IPR001466">
    <property type="entry name" value="Beta-lactam-related"/>
</dbReference>
<sequence>MRHCWFVVLLCVLLSTLNSHVVYSIALDSLFSVNRIDSLERVNPSQLGIDSLKLYRGIDSVIHVAIDSGAFPGCQILLAKGGKVFYERAFGFHTYDSVREVSLSDLYDLASVTKVVAATNALMKLYDMGIIDLDQTLGYYFPYLKHSNKADLSLRKVLAHQSRLKSWIPYYKESRRRNGKYRWHTFKNDSSDQYPIRVPGSDLYMYKDYYEKKVKRMIKRSKLYDEEGYVYSGLSFYLYPELVERLTGQSFDVFLDSVFYQPLGARSLGFEPLNEYPLDQIVPTEVDSFFRMTPLHGVVHDEGAAVMEGVSGNAGLFSNAGDLAKVLQMWLNEGEYAGQRYLSDSVIREFTRCQYCELDNRRGLGFDKPLIEYDSTKSSVAKAASPNSYGHSGYTGTLVWLDPDNDLMFIFLSNRVYPTRANPKIYQMNVRPAIHNLVYDLLEKEKS</sequence>
<dbReference type="EMBL" id="JAOYOD010000001">
    <property type="protein sequence ID" value="MCV9388697.1"/>
    <property type="molecule type" value="Genomic_DNA"/>
</dbReference>
<keyword evidence="1 3" id="KW-0378">Hydrolase</keyword>
<dbReference type="GO" id="GO:0016787">
    <property type="term" value="F:hydrolase activity"/>
    <property type="evidence" value="ECO:0007669"/>
    <property type="project" value="UniProtKB-KW"/>
</dbReference>
<dbReference type="InterPro" id="IPR012338">
    <property type="entry name" value="Beta-lactam/transpept-like"/>
</dbReference>